<dbReference type="Proteomes" id="UP000243606">
    <property type="component" value="Unassembled WGS sequence"/>
</dbReference>
<dbReference type="RefSeq" id="WP_090242844.1">
    <property type="nucleotide sequence ID" value="NZ_FOQL01000003.1"/>
</dbReference>
<dbReference type="AlphaFoldDB" id="A0A1I3KAZ3"/>
<reference evidence="4" key="1">
    <citation type="submission" date="2016-10" db="EMBL/GenBank/DDBJ databases">
        <authorList>
            <person name="Varghese N."/>
            <person name="Submissions S."/>
        </authorList>
    </citation>
    <scope>NUCLEOTIDE SEQUENCE [LARGE SCALE GENOMIC DNA]</scope>
    <source>
        <strain evidence="4">LMG 24016</strain>
    </source>
</reference>
<accession>A0A1I3KAZ3</accession>
<gene>
    <name evidence="3" type="ORF">SAMN05216206_2767</name>
</gene>
<feature type="region of interest" description="Disordered" evidence="2">
    <location>
        <begin position="27"/>
        <end position="63"/>
    </location>
</feature>
<name>A0A1I3KAZ3_9PSED</name>
<dbReference type="OrthoDB" id="6679509at2"/>
<dbReference type="EMBL" id="FOQL01000003">
    <property type="protein sequence ID" value="SFI69652.1"/>
    <property type="molecule type" value="Genomic_DNA"/>
</dbReference>
<keyword evidence="1" id="KW-0175">Coiled coil</keyword>
<keyword evidence="4" id="KW-1185">Reference proteome</keyword>
<dbReference type="STRING" id="425504.SAMN05216206_2767"/>
<evidence type="ECO:0000256" key="2">
    <source>
        <dbReference type="SAM" id="MobiDB-lite"/>
    </source>
</evidence>
<feature type="coiled-coil region" evidence="1">
    <location>
        <begin position="81"/>
        <end position="122"/>
    </location>
</feature>
<organism evidence="3 4">
    <name type="scientific">Pseudomonas guineae</name>
    <dbReference type="NCBI Taxonomy" id="425504"/>
    <lineage>
        <taxon>Bacteria</taxon>
        <taxon>Pseudomonadati</taxon>
        <taxon>Pseudomonadota</taxon>
        <taxon>Gammaproteobacteria</taxon>
        <taxon>Pseudomonadales</taxon>
        <taxon>Pseudomonadaceae</taxon>
        <taxon>Pseudomonas</taxon>
    </lineage>
</organism>
<sequence>MNTEQEAFLQQHADGEMTAEQAARLLELGEGDTGLPEIGGEPCATPENDPAPGDAKASNEPELTPDNAVILARDGKHTIDYQKLVDEREAAKTAREGEQRERERAEAALQELAELKAQSQQRADAGIAPTKTDNQVAAAEAAIEAGVDPELFGDFSEEAIAKGVLHLVRQQTAALQQQFDEKLANALSPFQQEKARTVEDAHFGAIYAAHPDLDSITESKELADWLKAQPAYVRAGYDHLSQKGTAAEVIEFFDTFKQATGKTQAAPSADPKAAAKAVIAQSRPAVPASLSDIPGGTAGPASRDEALAQMGSVEMAEAMASMTPEQIEAYLNRQL</sequence>
<protein>
    <submittedName>
        <fullName evidence="3">Uncharacterized protein</fullName>
    </submittedName>
</protein>
<proteinExistence type="predicted"/>
<evidence type="ECO:0000313" key="3">
    <source>
        <dbReference type="EMBL" id="SFI69652.1"/>
    </source>
</evidence>
<evidence type="ECO:0000256" key="1">
    <source>
        <dbReference type="SAM" id="Coils"/>
    </source>
</evidence>
<evidence type="ECO:0000313" key="4">
    <source>
        <dbReference type="Proteomes" id="UP000243606"/>
    </source>
</evidence>